<dbReference type="PANTHER" id="PTHR12654:SF0">
    <property type="entry name" value="NON-LYSOSOMAL GLUCOSYLCERAMIDASE"/>
    <property type="match status" value="1"/>
</dbReference>
<dbReference type="PANTHER" id="PTHR12654">
    <property type="entry name" value="BILE ACID BETA-GLUCOSIDASE-RELATED"/>
    <property type="match status" value="1"/>
</dbReference>
<organism evidence="2">
    <name type="scientific">marine sediment metagenome</name>
    <dbReference type="NCBI Taxonomy" id="412755"/>
    <lineage>
        <taxon>unclassified sequences</taxon>
        <taxon>metagenomes</taxon>
        <taxon>ecological metagenomes</taxon>
    </lineage>
</organism>
<gene>
    <name evidence="2" type="ORF">S06H3_48237</name>
</gene>
<feature type="non-terminal residue" evidence="2">
    <location>
        <position position="149"/>
    </location>
</feature>
<comment type="caution">
    <text evidence="2">The sequence shown here is derived from an EMBL/GenBank/DDBJ whole genome shotgun (WGS) entry which is preliminary data.</text>
</comment>
<accession>X1PN77</accession>
<name>X1PN77_9ZZZZ</name>
<dbReference type="EMBL" id="BARV01030364">
    <property type="protein sequence ID" value="GAI40485.1"/>
    <property type="molecule type" value="Genomic_DNA"/>
</dbReference>
<evidence type="ECO:0000259" key="1">
    <source>
        <dbReference type="Pfam" id="PF12215"/>
    </source>
</evidence>
<proteinExistence type="predicted"/>
<dbReference type="AlphaFoldDB" id="X1PN77"/>
<dbReference type="GO" id="GO:0008422">
    <property type="term" value="F:beta-glucosidase activity"/>
    <property type="evidence" value="ECO:0007669"/>
    <property type="project" value="TreeGrafter"/>
</dbReference>
<reference evidence="2" key="1">
    <citation type="journal article" date="2014" name="Front. Microbiol.">
        <title>High frequency of phylogenetically diverse reductive dehalogenase-homologous genes in deep subseafloor sedimentary metagenomes.</title>
        <authorList>
            <person name="Kawai M."/>
            <person name="Futagami T."/>
            <person name="Toyoda A."/>
            <person name="Takaki Y."/>
            <person name="Nishi S."/>
            <person name="Hori S."/>
            <person name="Arai W."/>
            <person name="Tsubouchi T."/>
            <person name="Morono Y."/>
            <person name="Uchiyama I."/>
            <person name="Ito T."/>
            <person name="Fujiyama A."/>
            <person name="Inagaki F."/>
            <person name="Takami H."/>
        </authorList>
    </citation>
    <scope>NUCLEOTIDE SEQUENCE</scope>
    <source>
        <strain evidence="2">Expedition CK06-06</strain>
    </source>
</reference>
<feature type="domain" description="Glycosyl-hydrolase family 116 N-terminal" evidence="1">
    <location>
        <begin position="13"/>
        <end position="149"/>
    </location>
</feature>
<dbReference type="InterPro" id="IPR052566">
    <property type="entry name" value="Non-lysos_glucosylceramidase"/>
</dbReference>
<dbReference type="Pfam" id="PF12215">
    <property type="entry name" value="Glyco_hydr_116N"/>
    <property type="match status" value="1"/>
</dbReference>
<sequence length="149" mass="16323">MIYKGTKTNEISFPLGGLGTGCIGLAGNGRLIDWEIFNRPNKSGVNGFSHFAIKAEREGKVLDSRVLHGDLHPPYTGELGMPRSTGFGFGPIRRYLTGMPHFIGTVFRGEFPMAQLTFEDNKFPGQVQMTAFNPFIPLNDKDSGIPAAF</sequence>
<dbReference type="InterPro" id="IPR024462">
    <property type="entry name" value="GH116_N"/>
</dbReference>
<protein>
    <recommendedName>
        <fullName evidence="1">Glycosyl-hydrolase family 116 N-terminal domain-containing protein</fullName>
    </recommendedName>
</protein>
<dbReference type="PROSITE" id="PS51257">
    <property type="entry name" value="PROKAR_LIPOPROTEIN"/>
    <property type="match status" value="1"/>
</dbReference>
<evidence type="ECO:0000313" key="2">
    <source>
        <dbReference type="EMBL" id="GAI40485.1"/>
    </source>
</evidence>